<sequence>MATDFRRGAGGFHPGGAGADDYYVRFATDAAHFVGIAVDDVRVNRTAQRARAGDTMVSATDIAGDAFAHQALFTALHLLHPLRLGNQAAANGNKVGIAAGENILGHLW</sequence>
<dbReference type="AlphaFoldDB" id="A0A7H4MDA9"/>
<evidence type="ECO:0000313" key="1">
    <source>
        <dbReference type="EMBL" id="STS88309.1"/>
    </source>
</evidence>
<dbReference type="EMBL" id="UGKR01000003">
    <property type="protein sequence ID" value="STS88309.1"/>
    <property type="molecule type" value="Genomic_DNA"/>
</dbReference>
<reference evidence="1 2" key="1">
    <citation type="submission" date="2018-06" db="EMBL/GenBank/DDBJ databases">
        <authorList>
            <consortium name="Pathogen Informatics"/>
            <person name="Doyle S."/>
        </authorList>
    </citation>
    <scope>NUCLEOTIDE SEQUENCE [LARGE SCALE GENOMIC DNA]</scope>
    <source>
        <strain evidence="1 2">NCTC9177</strain>
    </source>
</reference>
<comment type="caution">
    <text evidence="1">The sequence shown here is derived from an EMBL/GenBank/DDBJ whole genome shotgun (WGS) entry which is preliminary data.</text>
</comment>
<proteinExistence type="predicted"/>
<gene>
    <name evidence="1" type="ORF">NCTC9177_02152</name>
</gene>
<evidence type="ECO:0000313" key="2">
    <source>
        <dbReference type="Proteomes" id="UP000254545"/>
    </source>
</evidence>
<accession>A0A7H4MDA9</accession>
<dbReference type="Proteomes" id="UP000254545">
    <property type="component" value="Unassembled WGS sequence"/>
</dbReference>
<organism evidence="1 2">
    <name type="scientific">Klebsiella variicola</name>
    <dbReference type="NCBI Taxonomy" id="244366"/>
    <lineage>
        <taxon>Bacteria</taxon>
        <taxon>Pseudomonadati</taxon>
        <taxon>Pseudomonadota</taxon>
        <taxon>Gammaproteobacteria</taxon>
        <taxon>Enterobacterales</taxon>
        <taxon>Enterobacteriaceae</taxon>
        <taxon>Klebsiella/Raoultella group</taxon>
        <taxon>Klebsiella</taxon>
        <taxon>Klebsiella pneumoniae complex</taxon>
    </lineage>
</organism>
<name>A0A7H4MDA9_KLEVA</name>
<protein>
    <submittedName>
        <fullName evidence="1">Uncharacterized protein</fullName>
    </submittedName>
</protein>